<dbReference type="EMBL" id="KZ824734">
    <property type="protein sequence ID" value="RAK71138.1"/>
    <property type="molecule type" value="Genomic_DNA"/>
</dbReference>
<dbReference type="Gene3D" id="1.10.1200.10">
    <property type="entry name" value="ACP-like"/>
    <property type="match status" value="1"/>
</dbReference>
<name>A0A8G1RFD1_9EURO</name>
<dbReference type="AlphaFoldDB" id="A0A8G1RFD1"/>
<dbReference type="SUPFAM" id="SSF47336">
    <property type="entry name" value="ACP-like"/>
    <property type="match status" value="1"/>
</dbReference>
<dbReference type="Pfam" id="PF23297">
    <property type="entry name" value="ACP_SdgA_C"/>
    <property type="match status" value="1"/>
</dbReference>
<protein>
    <submittedName>
        <fullName evidence="4">KR-domain-containing protein</fullName>
    </submittedName>
</protein>
<feature type="domain" description="Carrier" evidence="3">
    <location>
        <begin position="404"/>
        <end position="481"/>
    </location>
</feature>
<dbReference type="GO" id="GO:0004312">
    <property type="term" value="F:fatty acid synthase activity"/>
    <property type="evidence" value="ECO:0007669"/>
    <property type="project" value="TreeGrafter"/>
</dbReference>
<dbReference type="PROSITE" id="PS50075">
    <property type="entry name" value="CARRIER"/>
    <property type="match status" value="1"/>
</dbReference>
<dbReference type="InterPro" id="IPR057326">
    <property type="entry name" value="KR_dom"/>
</dbReference>
<dbReference type="InterPro" id="IPR009081">
    <property type="entry name" value="PP-bd_ACP"/>
</dbReference>
<keyword evidence="5" id="KW-1185">Reference proteome</keyword>
<evidence type="ECO:0000256" key="1">
    <source>
        <dbReference type="ARBA" id="ARBA00022450"/>
    </source>
</evidence>
<evidence type="ECO:0000313" key="4">
    <source>
        <dbReference type="EMBL" id="RAK71138.1"/>
    </source>
</evidence>
<gene>
    <name evidence="4" type="ORF">BO72DRAFT_502226</name>
</gene>
<dbReference type="GO" id="GO:0044550">
    <property type="term" value="P:secondary metabolite biosynthetic process"/>
    <property type="evidence" value="ECO:0007669"/>
    <property type="project" value="TreeGrafter"/>
</dbReference>
<accession>A0A8G1RFD1</accession>
<evidence type="ECO:0000313" key="5">
    <source>
        <dbReference type="Proteomes" id="UP000249789"/>
    </source>
</evidence>
<dbReference type="GeneID" id="63866374"/>
<dbReference type="InterPro" id="IPR036291">
    <property type="entry name" value="NAD(P)-bd_dom_sf"/>
</dbReference>
<dbReference type="RefSeq" id="XP_040795150.1">
    <property type="nucleotide sequence ID" value="XM_040949041.1"/>
</dbReference>
<sequence length="486" mass="52508">MVEMGPFGRSTMFASLDLITLGERRGKEVQRILGAINGLMEKREIRPVRPITPFGMGDIEKAFRTMQTGQHVGKIVMEVKKEEEEEEEKKVKVQRAVRPVVMLSREETYLIVGGVGGIGQYLAQRLVVEGGVRHLLLLSRSAASASASTSTTTTTTTTGTPPWLAHLRQTTGATIVLVSCDVTNATLLQSVLQQHACHLPPIRGVIQAAMVLKDGIFETMTREDYLAAIKPKVQGSWNLHTLLPPDLRFFILLSSISGFGGNAGQANYAAGGSYQDALARYRASQGLPAVSIDLGMVSSVGVVAESKPLTHHLEKLGLRAVSEQEVWALVASAIRHPVRTPETCHIVTGLPRGLVRSEATAGWNRDARFAILEQQTPFSSGPASRSSPEADLRDHLAAAITLTEAILVIENALVTKLAEMFSRTREGIDPSLPLAQFGVDSLVAVELRNWSVATVQADCSIFDVMQAVSVTGLAGKMAEKSQFVKL</sequence>
<dbReference type="SMART" id="SM00822">
    <property type="entry name" value="PKS_KR"/>
    <property type="match status" value="1"/>
</dbReference>
<keyword evidence="2" id="KW-0597">Phosphoprotein</keyword>
<dbReference type="SUPFAM" id="SSF51735">
    <property type="entry name" value="NAD(P)-binding Rossmann-fold domains"/>
    <property type="match status" value="1"/>
</dbReference>
<proteinExistence type="predicted"/>
<dbReference type="Proteomes" id="UP000249789">
    <property type="component" value="Unassembled WGS sequence"/>
</dbReference>
<dbReference type="PANTHER" id="PTHR43775">
    <property type="entry name" value="FATTY ACID SYNTHASE"/>
    <property type="match status" value="1"/>
</dbReference>
<dbReference type="PANTHER" id="PTHR43775:SF29">
    <property type="entry name" value="ASPERFURANONE POLYKETIDE SYNTHASE AFOG-RELATED"/>
    <property type="match status" value="1"/>
</dbReference>
<evidence type="ECO:0000259" key="3">
    <source>
        <dbReference type="PROSITE" id="PS50075"/>
    </source>
</evidence>
<dbReference type="Gene3D" id="3.40.50.720">
    <property type="entry name" value="NAD(P)-binding Rossmann-like Domain"/>
    <property type="match status" value="1"/>
</dbReference>
<dbReference type="Pfam" id="PF08659">
    <property type="entry name" value="KR"/>
    <property type="match status" value="1"/>
</dbReference>
<dbReference type="InterPro" id="IPR013968">
    <property type="entry name" value="PKS_KR"/>
</dbReference>
<keyword evidence="1" id="KW-0596">Phosphopantetheine</keyword>
<dbReference type="OrthoDB" id="329835at2759"/>
<dbReference type="VEuPathDB" id="FungiDB:BO72DRAFT_502226"/>
<dbReference type="GO" id="GO:0006633">
    <property type="term" value="P:fatty acid biosynthetic process"/>
    <property type="evidence" value="ECO:0007669"/>
    <property type="project" value="TreeGrafter"/>
</dbReference>
<dbReference type="Gene3D" id="3.90.180.10">
    <property type="entry name" value="Medium-chain alcohol dehydrogenases, catalytic domain"/>
    <property type="match status" value="1"/>
</dbReference>
<reference evidence="4 5" key="1">
    <citation type="submission" date="2018-02" db="EMBL/GenBank/DDBJ databases">
        <title>The genomes of Aspergillus section Nigri reveals drivers in fungal speciation.</title>
        <authorList>
            <consortium name="DOE Joint Genome Institute"/>
            <person name="Vesth T.C."/>
            <person name="Nybo J."/>
            <person name="Theobald S."/>
            <person name="Brandl J."/>
            <person name="Frisvad J.C."/>
            <person name="Nielsen K.F."/>
            <person name="Lyhne E.K."/>
            <person name="Kogle M.E."/>
            <person name="Kuo A."/>
            <person name="Riley R."/>
            <person name="Clum A."/>
            <person name="Nolan M."/>
            <person name="Lipzen A."/>
            <person name="Salamov A."/>
            <person name="Henrissat B."/>
            <person name="Wiebenga A."/>
            <person name="De vries R.P."/>
            <person name="Grigoriev I.V."/>
            <person name="Mortensen U.H."/>
            <person name="Andersen M.R."/>
            <person name="Baker S.E."/>
        </authorList>
    </citation>
    <scope>NUCLEOTIDE SEQUENCE [LARGE SCALE GENOMIC DNA]</scope>
    <source>
        <strain evidence="4 5">CBS 313.89</strain>
    </source>
</reference>
<evidence type="ECO:0000256" key="2">
    <source>
        <dbReference type="ARBA" id="ARBA00022553"/>
    </source>
</evidence>
<dbReference type="InterPro" id="IPR020806">
    <property type="entry name" value="PKS_PP-bd"/>
</dbReference>
<dbReference type="InterPro" id="IPR050091">
    <property type="entry name" value="PKS_NRPS_Biosynth_Enz"/>
</dbReference>
<dbReference type="InterPro" id="IPR036736">
    <property type="entry name" value="ACP-like_sf"/>
</dbReference>
<organism evidence="4 5">
    <name type="scientific">Aspergillus fijiensis CBS 313.89</name>
    <dbReference type="NCBI Taxonomy" id="1448319"/>
    <lineage>
        <taxon>Eukaryota</taxon>
        <taxon>Fungi</taxon>
        <taxon>Dikarya</taxon>
        <taxon>Ascomycota</taxon>
        <taxon>Pezizomycotina</taxon>
        <taxon>Eurotiomycetes</taxon>
        <taxon>Eurotiomycetidae</taxon>
        <taxon>Eurotiales</taxon>
        <taxon>Aspergillaceae</taxon>
        <taxon>Aspergillus</taxon>
    </lineage>
</organism>
<dbReference type="SMART" id="SM00823">
    <property type="entry name" value="PKS_PP"/>
    <property type="match status" value="1"/>
</dbReference>
<dbReference type="GO" id="GO:0031177">
    <property type="term" value="F:phosphopantetheine binding"/>
    <property type="evidence" value="ECO:0007669"/>
    <property type="project" value="InterPro"/>
</dbReference>